<dbReference type="Proteomes" id="UP000076532">
    <property type="component" value="Unassembled WGS sequence"/>
</dbReference>
<name>A0A166TGU4_9AGAM</name>
<accession>A0A166TGU4</accession>
<organism evidence="1 2">
    <name type="scientific">Athelia psychrophila</name>
    <dbReference type="NCBI Taxonomy" id="1759441"/>
    <lineage>
        <taxon>Eukaryota</taxon>
        <taxon>Fungi</taxon>
        <taxon>Dikarya</taxon>
        <taxon>Basidiomycota</taxon>
        <taxon>Agaricomycotina</taxon>
        <taxon>Agaricomycetes</taxon>
        <taxon>Agaricomycetidae</taxon>
        <taxon>Atheliales</taxon>
        <taxon>Atheliaceae</taxon>
        <taxon>Athelia</taxon>
    </lineage>
</organism>
<reference evidence="1 2" key="1">
    <citation type="journal article" date="2016" name="Mol. Biol. Evol.">
        <title>Comparative Genomics of Early-Diverging Mushroom-Forming Fungi Provides Insights into the Origins of Lignocellulose Decay Capabilities.</title>
        <authorList>
            <person name="Nagy L.G."/>
            <person name="Riley R."/>
            <person name="Tritt A."/>
            <person name="Adam C."/>
            <person name="Daum C."/>
            <person name="Floudas D."/>
            <person name="Sun H."/>
            <person name="Yadav J.S."/>
            <person name="Pangilinan J."/>
            <person name="Larsson K.H."/>
            <person name="Matsuura K."/>
            <person name="Barry K."/>
            <person name="Labutti K."/>
            <person name="Kuo R."/>
            <person name="Ohm R.A."/>
            <person name="Bhattacharya S.S."/>
            <person name="Shirouzu T."/>
            <person name="Yoshinaga Y."/>
            <person name="Martin F.M."/>
            <person name="Grigoriev I.V."/>
            <person name="Hibbett D.S."/>
        </authorList>
    </citation>
    <scope>NUCLEOTIDE SEQUENCE [LARGE SCALE GENOMIC DNA]</scope>
    <source>
        <strain evidence="1 2">CBS 109695</strain>
    </source>
</reference>
<gene>
    <name evidence="1" type="ORF">FIBSPDRAFT_884131</name>
</gene>
<evidence type="ECO:0000313" key="1">
    <source>
        <dbReference type="EMBL" id="KZP30598.1"/>
    </source>
</evidence>
<protein>
    <submittedName>
        <fullName evidence="1">Uncharacterized protein</fullName>
    </submittedName>
</protein>
<evidence type="ECO:0000313" key="2">
    <source>
        <dbReference type="Proteomes" id="UP000076532"/>
    </source>
</evidence>
<dbReference type="AlphaFoldDB" id="A0A166TGU4"/>
<proteinExistence type="predicted"/>
<keyword evidence="2" id="KW-1185">Reference proteome</keyword>
<dbReference type="EMBL" id="KV417493">
    <property type="protein sequence ID" value="KZP30598.1"/>
    <property type="molecule type" value="Genomic_DNA"/>
</dbReference>
<sequence>MTTVSTHHDFWPCSGRILPYMNPTANVIPKEREVAIYHPDAILANLEYFRVPPGTRSKQHVSTIEELSRQLIGLGTSNKTIMDAIMIELKHASMCNQVNYWQAVHDCEDPTKNRGEVEQLRQGLQDVFIELWIAQRYFEFVLLRDDSAADYLMVQVPKELAQQDAVTEGTPLMDDGPYH</sequence>